<protein>
    <submittedName>
        <fullName evidence="2">Uncharacterized protein</fullName>
    </submittedName>
</protein>
<evidence type="ECO:0000313" key="2">
    <source>
        <dbReference type="EMBL" id="CAG2053564.1"/>
    </source>
</evidence>
<name>A0ABN7NGK1_TIMPD</name>
<feature type="compositionally biased region" description="Low complexity" evidence="1">
    <location>
        <begin position="351"/>
        <end position="393"/>
    </location>
</feature>
<reference evidence="2" key="1">
    <citation type="submission" date="2021-03" db="EMBL/GenBank/DDBJ databases">
        <authorList>
            <person name="Tran Van P."/>
        </authorList>
    </citation>
    <scope>NUCLEOTIDE SEQUENCE</scope>
</reference>
<dbReference type="EMBL" id="CAJPIN010000483">
    <property type="protein sequence ID" value="CAG2053564.1"/>
    <property type="molecule type" value="Genomic_DNA"/>
</dbReference>
<accession>A0ABN7NGK1</accession>
<evidence type="ECO:0000256" key="1">
    <source>
        <dbReference type="SAM" id="MobiDB-lite"/>
    </source>
</evidence>
<evidence type="ECO:0000313" key="3">
    <source>
        <dbReference type="Proteomes" id="UP001153148"/>
    </source>
</evidence>
<comment type="caution">
    <text evidence="2">The sequence shown here is derived from an EMBL/GenBank/DDBJ whole genome shotgun (WGS) entry which is preliminary data.</text>
</comment>
<sequence>MSRAQSLRTANIYLRQLNRTVFQTRATTMCIEVWDQPPEAAILLVLLSMALAEQPEETKPTPLKDSAATATTTSTSSSKDKVEKRGAAKNIATPGIQYAYNLPQQQHQQNLQYVQQQQQPGVSQYLQHQQQAPQTYTIQPQNLRYIPPQSAEQAYSAPAQQPQVKYQQPQQYVFTQPSYAGVQHQPQTLSAAQYSSLFLNQASGQQYPNLPASYQQFYSSAPSTYFLPGHQQGLGYNVQPVIMMILPSGHLAATTGQQYLTGAANQQYLAGAAIPHRHHQPTISQYLTNAPNQPYLTYLTQPPQGRALQYQVPTQYYTLPSSAQAQPTTSQEQQQLAYLLQSGLSPANSQAAAYAQQTQAAAPEYTQQSQAALATSSSSSSSSSGHAYKSQSAPQFNQVKG</sequence>
<dbReference type="Proteomes" id="UP001153148">
    <property type="component" value="Unassembled WGS sequence"/>
</dbReference>
<keyword evidence="3" id="KW-1185">Reference proteome</keyword>
<organism evidence="2 3">
    <name type="scientific">Timema podura</name>
    <name type="common">Walking stick</name>
    <dbReference type="NCBI Taxonomy" id="61482"/>
    <lineage>
        <taxon>Eukaryota</taxon>
        <taxon>Metazoa</taxon>
        <taxon>Ecdysozoa</taxon>
        <taxon>Arthropoda</taxon>
        <taxon>Hexapoda</taxon>
        <taxon>Insecta</taxon>
        <taxon>Pterygota</taxon>
        <taxon>Neoptera</taxon>
        <taxon>Polyneoptera</taxon>
        <taxon>Phasmatodea</taxon>
        <taxon>Timematodea</taxon>
        <taxon>Timematoidea</taxon>
        <taxon>Timematidae</taxon>
        <taxon>Timema</taxon>
    </lineage>
</organism>
<feature type="region of interest" description="Disordered" evidence="1">
    <location>
        <begin position="56"/>
        <end position="86"/>
    </location>
</feature>
<feature type="compositionally biased region" description="Low complexity" evidence="1">
    <location>
        <begin position="66"/>
        <end position="77"/>
    </location>
</feature>
<proteinExistence type="predicted"/>
<feature type="region of interest" description="Disordered" evidence="1">
    <location>
        <begin position="351"/>
        <end position="401"/>
    </location>
</feature>
<gene>
    <name evidence="2" type="ORF">TPAB3V08_LOCUS615</name>
</gene>